<protein>
    <submittedName>
        <fullName evidence="1">Uncharacterized protein</fullName>
    </submittedName>
</protein>
<organism evidence="1 2">
    <name type="scientific">Sediminibacillus dalangtanensis</name>
    <dbReference type="NCBI Taxonomy" id="2729421"/>
    <lineage>
        <taxon>Bacteria</taxon>
        <taxon>Bacillati</taxon>
        <taxon>Bacillota</taxon>
        <taxon>Bacilli</taxon>
        <taxon>Bacillales</taxon>
        <taxon>Bacillaceae</taxon>
        <taxon>Sediminibacillus</taxon>
    </lineage>
</organism>
<dbReference type="RefSeq" id="WP_209365045.1">
    <property type="nucleotide sequence ID" value="NZ_CP046956.1"/>
</dbReference>
<keyword evidence="2" id="KW-1185">Reference proteome</keyword>
<sequence>MNCISDRGIDSRCEWQEPLPETDCCHLFAGNSTVFVECIAAYCYNQC</sequence>
<dbReference type="EMBL" id="CP046956">
    <property type="protein sequence ID" value="QTM99882.1"/>
    <property type="molecule type" value="Genomic_DNA"/>
</dbReference>
<name>A0ABX7VZI8_9BACI</name>
<evidence type="ECO:0000313" key="1">
    <source>
        <dbReference type="EMBL" id="QTM99882.1"/>
    </source>
</evidence>
<proteinExistence type="predicted"/>
<reference evidence="1 2" key="1">
    <citation type="submission" date="2019-12" db="EMBL/GenBank/DDBJ databases">
        <title>The whole genome sequencing of a strain isolated from a Mars analog, Dalangtan Playa.</title>
        <authorList>
            <person name="Huang T."/>
        </authorList>
    </citation>
    <scope>NUCLEOTIDE SEQUENCE [LARGE SCALE GENOMIC DNA]</scope>
    <source>
        <strain evidence="1 2">DP4-553-S</strain>
    </source>
</reference>
<dbReference type="Proteomes" id="UP000665043">
    <property type="component" value="Chromosome"/>
</dbReference>
<evidence type="ECO:0000313" key="2">
    <source>
        <dbReference type="Proteomes" id="UP000665043"/>
    </source>
</evidence>
<gene>
    <name evidence="1" type="ORF">ERJ70_11605</name>
</gene>
<accession>A0ABX7VZI8</accession>